<keyword evidence="5" id="KW-0408">Iron</keyword>
<feature type="domain" description="Ferritin-like diiron" evidence="7">
    <location>
        <begin position="2"/>
        <end position="133"/>
    </location>
</feature>
<dbReference type="InterPro" id="IPR009040">
    <property type="entry name" value="Ferritin-like_diiron"/>
</dbReference>
<dbReference type="PROSITE" id="PS50905">
    <property type="entry name" value="FERRITIN_LIKE"/>
    <property type="match status" value="1"/>
</dbReference>
<organism evidence="8 9">
    <name type="scientific">Clostridium paridis</name>
    <dbReference type="NCBI Taxonomy" id="2803863"/>
    <lineage>
        <taxon>Bacteria</taxon>
        <taxon>Bacillati</taxon>
        <taxon>Bacillota</taxon>
        <taxon>Clostridia</taxon>
        <taxon>Eubacteriales</taxon>
        <taxon>Clostridiaceae</taxon>
        <taxon>Clostridium</taxon>
    </lineage>
</organism>
<dbReference type="Gene3D" id="1.20.1260.10">
    <property type="match status" value="1"/>
</dbReference>
<keyword evidence="3" id="KW-0479">Metal-binding</keyword>
<protein>
    <submittedName>
        <fullName evidence="8">Rubrerythrin family protein</fullName>
    </submittedName>
</protein>
<keyword evidence="9" id="KW-1185">Reference proteome</keyword>
<keyword evidence="2" id="KW-0813">Transport</keyword>
<dbReference type="AlphaFoldDB" id="A0A937FG62"/>
<dbReference type="CDD" id="cd01041">
    <property type="entry name" value="Rubrerythrin"/>
    <property type="match status" value="1"/>
</dbReference>
<dbReference type="InterPro" id="IPR052364">
    <property type="entry name" value="Rubrerythrin"/>
</dbReference>
<proteinExistence type="predicted"/>
<dbReference type="InterPro" id="IPR012347">
    <property type="entry name" value="Ferritin-like"/>
</dbReference>
<comment type="caution">
    <text evidence="8">The sequence shown here is derived from an EMBL/GenBank/DDBJ whole genome shotgun (WGS) entry which is preliminary data.</text>
</comment>
<evidence type="ECO:0000313" key="9">
    <source>
        <dbReference type="Proteomes" id="UP000623681"/>
    </source>
</evidence>
<dbReference type="Pfam" id="PF21349">
    <property type="entry name" value="RUBY_RBDX"/>
    <property type="match status" value="1"/>
</dbReference>
<dbReference type="SUPFAM" id="SSF57802">
    <property type="entry name" value="Rubredoxin-like"/>
    <property type="match status" value="1"/>
</dbReference>
<reference evidence="8" key="1">
    <citation type="submission" date="2021-01" db="EMBL/GenBank/DDBJ databases">
        <title>Genome public.</title>
        <authorList>
            <person name="Liu C."/>
            <person name="Sun Q."/>
        </authorList>
    </citation>
    <scope>NUCLEOTIDE SEQUENCE</scope>
    <source>
        <strain evidence="8">YIM B02565</strain>
    </source>
</reference>
<name>A0A937FG62_9CLOT</name>
<dbReference type="CDD" id="cd00729">
    <property type="entry name" value="rubredoxin_SM"/>
    <property type="match status" value="1"/>
</dbReference>
<evidence type="ECO:0000256" key="1">
    <source>
        <dbReference type="ARBA" id="ARBA00001965"/>
    </source>
</evidence>
<dbReference type="InterPro" id="IPR003251">
    <property type="entry name" value="Rr_diiron-bd_dom"/>
</dbReference>
<dbReference type="PANTHER" id="PTHR43865:SF1">
    <property type="entry name" value="RUBRERYTHRIN-RELATED"/>
    <property type="match status" value="1"/>
</dbReference>
<evidence type="ECO:0000259" key="7">
    <source>
        <dbReference type="PROSITE" id="PS50905"/>
    </source>
</evidence>
<dbReference type="SUPFAM" id="SSF47240">
    <property type="entry name" value="Ferritin-like"/>
    <property type="match status" value="1"/>
</dbReference>
<dbReference type="Gene3D" id="2.20.28.10">
    <property type="match status" value="1"/>
</dbReference>
<accession>A0A937FG62</accession>
<evidence type="ECO:0000313" key="8">
    <source>
        <dbReference type="EMBL" id="MBL4932573.1"/>
    </source>
</evidence>
<dbReference type="EMBL" id="JAESWA010000022">
    <property type="protein sequence ID" value="MBL4932573.1"/>
    <property type="molecule type" value="Genomic_DNA"/>
</dbReference>
<gene>
    <name evidence="8" type="ORF">JK634_12190</name>
</gene>
<evidence type="ECO:0000256" key="3">
    <source>
        <dbReference type="ARBA" id="ARBA00022723"/>
    </source>
</evidence>
<dbReference type="Proteomes" id="UP000623681">
    <property type="component" value="Unassembled WGS sequence"/>
</dbReference>
<dbReference type="Pfam" id="PF02915">
    <property type="entry name" value="Rubrerythrin"/>
    <property type="match status" value="2"/>
</dbReference>
<evidence type="ECO:0000259" key="6">
    <source>
        <dbReference type="PROSITE" id="PS50903"/>
    </source>
</evidence>
<dbReference type="InterPro" id="IPR048574">
    <property type="entry name" value="RUBY_RBDX"/>
</dbReference>
<dbReference type="GO" id="GO:0005506">
    <property type="term" value="F:iron ion binding"/>
    <property type="evidence" value="ECO:0007669"/>
    <property type="project" value="InterPro"/>
</dbReference>
<dbReference type="RefSeq" id="WP_202767918.1">
    <property type="nucleotide sequence ID" value="NZ_JAESWA010000022.1"/>
</dbReference>
<dbReference type="InterPro" id="IPR009078">
    <property type="entry name" value="Ferritin-like_SF"/>
</dbReference>
<dbReference type="InterPro" id="IPR024934">
    <property type="entry name" value="Rubredoxin-like_dom"/>
</dbReference>
<sequence>MDLRGSKTERNLLKTFAGESRANTKYTIYSEIAIQEELLWVAEIFKETAHNELAHAREVYRRYLELAKDTKSNLLDAIGGETEEARSLYKEFEKDAREEGFDRVADFYKELREVEASHQKRYTELYNQLDSNSFFEVDGDKLWKCMNCGYIHEGSEAPRVCPLCKYPQGYFKLYCDPLSEKGYKD</sequence>
<keyword evidence="4" id="KW-0249">Electron transport</keyword>
<evidence type="ECO:0000256" key="4">
    <source>
        <dbReference type="ARBA" id="ARBA00022982"/>
    </source>
</evidence>
<dbReference type="PANTHER" id="PTHR43865">
    <property type="entry name" value="RUBRERYTHRIN-RELATED"/>
    <property type="match status" value="1"/>
</dbReference>
<evidence type="ECO:0000256" key="5">
    <source>
        <dbReference type="ARBA" id="ARBA00023004"/>
    </source>
</evidence>
<comment type="cofactor">
    <cofactor evidence="1">
        <name>Fe(3+)</name>
        <dbReference type="ChEBI" id="CHEBI:29034"/>
    </cofactor>
</comment>
<dbReference type="GO" id="GO:0016491">
    <property type="term" value="F:oxidoreductase activity"/>
    <property type="evidence" value="ECO:0007669"/>
    <property type="project" value="InterPro"/>
</dbReference>
<feature type="domain" description="Rubredoxin-like" evidence="6">
    <location>
        <begin position="140"/>
        <end position="174"/>
    </location>
</feature>
<evidence type="ECO:0000256" key="2">
    <source>
        <dbReference type="ARBA" id="ARBA00022448"/>
    </source>
</evidence>
<dbReference type="PROSITE" id="PS50903">
    <property type="entry name" value="RUBREDOXIN_LIKE"/>
    <property type="match status" value="1"/>
</dbReference>